<reference evidence="1 2" key="1">
    <citation type="journal article" date="2010" name="Virol. J.">
        <title>Genomes of the T4-related bacteriophages as windows on microbial genome evolution.</title>
        <authorList>
            <person name="Petrov V.M."/>
            <person name="Ratnayaka S."/>
            <person name="Nolan J.M."/>
            <person name="Miller E.S."/>
            <person name="Karam J.D."/>
        </authorList>
    </citation>
    <scope>NUCLEOTIDE SEQUENCE [LARGE SCALE GENOMIC DNA]</scope>
</reference>
<evidence type="ECO:0000313" key="2">
    <source>
        <dbReference type="Proteomes" id="UP000001091"/>
    </source>
</evidence>
<dbReference type="Proteomes" id="UP000001091">
    <property type="component" value="Segment"/>
</dbReference>
<accession>D9IC88</accession>
<name>D9IC88_BPRB1</name>
<dbReference type="RefSeq" id="YP_003858327.1">
    <property type="nucleotide sequence ID" value="NC_014467.1"/>
</dbReference>
<organism evidence="1 2">
    <name type="scientific">Escherichia phage RB16</name>
    <dbReference type="NCBI Taxonomy" id="2681599"/>
    <lineage>
        <taxon>Viruses</taxon>
        <taxon>Duplodnaviria</taxon>
        <taxon>Heunggongvirae</taxon>
        <taxon>Uroviricota</taxon>
        <taxon>Caudoviricetes</taxon>
        <taxon>Pantevenvirales</taxon>
        <taxon>Straboviridae</taxon>
        <taxon>Pseudotevenvirus</taxon>
        <taxon>Pseudotevenvirus RB16</taxon>
    </lineage>
</organism>
<protein>
    <submittedName>
        <fullName evidence="1">Uncharacterized protein</fullName>
    </submittedName>
</protein>
<proteinExistence type="predicted"/>
<gene>
    <name evidence="1" type="ORF">RB16p027</name>
</gene>
<organismHost>
    <name type="scientific">Escherichia coli</name>
    <dbReference type="NCBI Taxonomy" id="562"/>
</organismHost>
<evidence type="ECO:0000313" key="1">
    <source>
        <dbReference type="EMBL" id="ADJ55331.1"/>
    </source>
</evidence>
<keyword evidence="2" id="KW-1185">Reference proteome</keyword>
<dbReference type="EMBL" id="HM134276">
    <property type="protein sequence ID" value="ADJ55331.1"/>
    <property type="molecule type" value="Genomic_DNA"/>
</dbReference>
<dbReference type="KEGG" id="vg:9712768"/>
<dbReference type="GeneID" id="9712768"/>
<sequence>MKPFPPLNYRIWVTANNYTWFPIRIRYMSDTVVVYTNVRKGTSGVDIPRSRSFNDVFCDWKITLDGTENEVYE</sequence>